<feature type="signal peptide" evidence="3">
    <location>
        <begin position="1"/>
        <end position="22"/>
    </location>
</feature>
<dbReference type="Proteomes" id="UP000692896">
    <property type="component" value="Unassembled WGS sequence"/>
</dbReference>
<dbReference type="EMBL" id="JAGGOB010000059">
    <property type="protein sequence ID" value="MBT2331699.1"/>
    <property type="molecule type" value="Genomic_DNA"/>
</dbReference>
<feature type="domain" description="Pilus assembly protein C-terminal" evidence="4">
    <location>
        <begin position="768"/>
        <end position="859"/>
    </location>
</feature>
<evidence type="ECO:0000256" key="1">
    <source>
        <dbReference type="ARBA" id="ARBA00022729"/>
    </source>
</evidence>
<feature type="region of interest" description="Disordered" evidence="2">
    <location>
        <begin position="649"/>
        <end position="672"/>
    </location>
</feature>
<dbReference type="Pfam" id="PF16967">
    <property type="entry name" value="TcfC"/>
    <property type="match status" value="1"/>
</dbReference>
<feature type="chain" id="PRO_5037811454" evidence="3">
    <location>
        <begin position="23"/>
        <end position="895"/>
    </location>
</feature>
<evidence type="ECO:0000313" key="7">
    <source>
        <dbReference type="EMBL" id="MBT2331699.1"/>
    </source>
</evidence>
<evidence type="ECO:0000259" key="5">
    <source>
        <dbReference type="Pfam" id="PF16967"/>
    </source>
</evidence>
<dbReference type="Pfam" id="PF15976">
    <property type="entry name" value="CooC_C"/>
    <property type="match status" value="1"/>
</dbReference>
<proteinExistence type="predicted"/>
<dbReference type="Pfam" id="PF17271">
    <property type="entry name" value="Usher_TcfC"/>
    <property type="match status" value="1"/>
</dbReference>
<evidence type="ECO:0000259" key="4">
    <source>
        <dbReference type="Pfam" id="PF15976"/>
    </source>
</evidence>
<name>A0A944DS37_PSEFL</name>
<comment type="caution">
    <text evidence="7">The sequence shown here is derived from an EMBL/GenBank/DDBJ whole genome shotgun (WGS) entry which is preliminary data.</text>
</comment>
<gene>
    <name evidence="7" type="ORF">J7E47_23570</name>
</gene>
<dbReference type="AlphaFoldDB" id="A0A944DS37"/>
<dbReference type="InterPro" id="IPR031917">
    <property type="entry name" value="Pilus_assem_C"/>
</dbReference>
<feature type="domain" description="Pilus assembly protein E-set like" evidence="5">
    <location>
        <begin position="281"/>
        <end position="345"/>
    </location>
</feature>
<evidence type="ECO:0000259" key="6">
    <source>
        <dbReference type="Pfam" id="PF17271"/>
    </source>
</evidence>
<reference evidence="7" key="1">
    <citation type="submission" date="2021-03" db="EMBL/GenBank/DDBJ databases">
        <title>Genomic analysis provides insights into the functional capacity of soil bacteria communities inhabiting an altitudinal gradient in the Atacama Desert.</title>
        <authorList>
            <person name="Gonzalez M."/>
            <person name="Maldonado J."/>
            <person name="Maza F."/>
            <person name="Hodar C."/>
            <person name="Cortes M."/>
            <person name="Palma R."/>
            <person name="Andreani C."/>
            <person name="Gaete A."/>
            <person name="Vasquez-Dean J."/>
            <person name="Acuna V."/>
            <person name="Aguado M."/>
            <person name="Mandakovic D."/>
            <person name="Latorre M."/>
            <person name="Orellana A."/>
            <person name="Gutierrez R."/>
            <person name="Montecino M."/>
            <person name="Allende M."/>
            <person name="Maass A."/>
            <person name="Cambiazo V."/>
        </authorList>
    </citation>
    <scope>NUCLEOTIDE SEQUENCE</scope>
    <source>
        <strain evidence="7">ISL-25</strain>
    </source>
</reference>
<keyword evidence="1 3" id="KW-0732">Signal</keyword>
<sequence>MKRHFTAISISLAWALAEGAWAATDTLAQVPAGFEALVEGQVEQLELQLLNRNLGLHPVMVRPGRVEFQQPGRIAALLVEAGASASAQELTSLLSQPLPSNSQLACSYGLTSEASCGYLETEALAVILDEAGARLQVLLRKDWLPASDASALRLHTPSEAQNALVHRQNINIAQSDSYRALGASGLGALGLGEDSHLGFTWNYQANQSKRGSNSQLEFNNAYYRQDFDREHYAQAGRMDMSNLSSAEGGNFNFSLLPLGRIDGARVGTTLAYLNREVVGQGTPVSLILTQRARVDAFRGTELLSTSYLDAGVQNVDTRTFPNGSYPVTLRVIENGQVTRTETVPFSRTDSNGLGDDTVQWFLQGGRTAEHSLYEQDPAAVAQTGLRVPLLDNLALTSGITWLDTAFYNESRLDWAGTLGASSWSLSAAILEGNDGASGNSQQFTFNHGLSWNLYRYSLRSPSCEHSRRTYQQSGCNESLTASASMPLAGGTVSGGYSYNRYAQVNPSYYWNALPGEPDLTNTLTTATWARTLQLGFSRGHSLGQYHLIHRVGAFRNESGSRPTEHGLYLSLSLSHSERSTAGGFRHRSVGLDARREQHASDSVRASLAQTNAWDSEQGRNEVSTGLGYDDLGRWDAELAGRVERNWGETSLAVSQRGGDRQHSRPGLSGNHSSSLALGREGFFWGPGQGGTGPGAAVGIVAAPMENANGAAAKVSGGYGAPTSIGFGEKRLIPVNGFQTSQTRISDADASRQNLSSVNVGNGSRDWFLQPGKLAVQHIESSISYTYVGRLVDAQGQPLAQAAILNAAMMETAEDGSFVVDLNKHPQPLFALDLNGVHACAVQSATARSSLRRVGTLTCQSTTLDALPKDLRNPDRLERWTARRSAALSPDKRNQP</sequence>
<evidence type="ECO:0000313" key="8">
    <source>
        <dbReference type="Proteomes" id="UP000692896"/>
    </source>
</evidence>
<feature type="domain" description="TcfC Usher-like barrel" evidence="6">
    <location>
        <begin position="357"/>
        <end position="762"/>
    </location>
</feature>
<dbReference type="InterPro" id="IPR035224">
    <property type="entry name" value="Usher_TcfC"/>
</dbReference>
<accession>A0A944DS37</accession>
<dbReference type="RefSeq" id="WP_214918920.1">
    <property type="nucleotide sequence ID" value="NZ_JAGGNX010000028.1"/>
</dbReference>
<evidence type="ECO:0000256" key="3">
    <source>
        <dbReference type="SAM" id="SignalP"/>
    </source>
</evidence>
<dbReference type="InterPro" id="IPR032636">
    <property type="entry name" value="Pilus_assem_E-set-like_dom"/>
</dbReference>
<evidence type="ECO:0000256" key="2">
    <source>
        <dbReference type="SAM" id="MobiDB-lite"/>
    </source>
</evidence>
<organism evidence="7 8">
    <name type="scientific">Pseudomonas fluorescens</name>
    <dbReference type="NCBI Taxonomy" id="294"/>
    <lineage>
        <taxon>Bacteria</taxon>
        <taxon>Pseudomonadati</taxon>
        <taxon>Pseudomonadota</taxon>
        <taxon>Gammaproteobacteria</taxon>
        <taxon>Pseudomonadales</taxon>
        <taxon>Pseudomonadaceae</taxon>
        <taxon>Pseudomonas</taxon>
    </lineage>
</organism>
<protein>
    <submittedName>
        <fullName evidence="7">TcfC E-set like domain-containing protein</fullName>
    </submittedName>
</protein>